<dbReference type="KEGG" id="csh:Closa_2824"/>
<feature type="transmembrane region" description="Helical" evidence="5">
    <location>
        <begin position="144"/>
        <end position="166"/>
    </location>
</feature>
<gene>
    <name evidence="7" type="ordered locus">Closa_2824</name>
</gene>
<name>D9R6F6_LACSW</name>
<feature type="transmembrane region" description="Helical" evidence="5">
    <location>
        <begin position="241"/>
        <end position="259"/>
    </location>
</feature>
<feature type="transmembrane region" description="Helical" evidence="5">
    <location>
        <begin position="187"/>
        <end position="209"/>
    </location>
</feature>
<dbReference type="PANTHER" id="PTHR43229:SF2">
    <property type="entry name" value="NODULATION PROTEIN J"/>
    <property type="match status" value="1"/>
</dbReference>
<keyword evidence="5" id="KW-0813">Transport</keyword>
<proteinExistence type="inferred from homology"/>
<dbReference type="InterPro" id="IPR047817">
    <property type="entry name" value="ABC2_TM_bact-type"/>
</dbReference>
<organism evidence="7 8">
    <name type="scientific">Lacrimispora saccharolytica (strain ATCC 35040 / DSM 2544 / NRCC 2533 / WM1)</name>
    <name type="common">Clostridium saccharolyticum</name>
    <dbReference type="NCBI Taxonomy" id="610130"/>
    <lineage>
        <taxon>Bacteria</taxon>
        <taxon>Bacillati</taxon>
        <taxon>Bacillota</taxon>
        <taxon>Clostridia</taxon>
        <taxon>Lachnospirales</taxon>
        <taxon>Lachnospiraceae</taxon>
        <taxon>Lacrimispora</taxon>
    </lineage>
</organism>
<evidence type="ECO:0000256" key="4">
    <source>
        <dbReference type="ARBA" id="ARBA00023136"/>
    </source>
</evidence>
<feature type="transmembrane region" description="Helical" evidence="5">
    <location>
        <begin position="60"/>
        <end position="82"/>
    </location>
</feature>
<keyword evidence="4 5" id="KW-0472">Membrane</keyword>
<protein>
    <recommendedName>
        <fullName evidence="5">Transport permease protein</fullName>
    </recommendedName>
</protein>
<dbReference type="InterPro" id="IPR051784">
    <property type="entry name" value="Nod_factor_ABC_transporter"/>
</dbReference>
<dbReference type="PROSITE" id="PS51012">
    <property type="entry name" value="ABC_TM2"/>
    <property type="match status" value="1"/>
</dbReference>
<evidence type="ECO:0000259" key="6">
    <source>
        <dbReference type="PROSITE" id="PS51012"/>
    </source>
</evidence>
<evidence type="ECO:0000256" key="2">
    <source>
        <dbReference type="ARBA" id="ARBA00022692"/>
    </source>
</evidence>
<dbReference type="Proteomes" id="UP000001662">
    <property type="component" value="Chromosome"/>
</dbReference>
<dbReference type="OrthoDB" id="9776218at2"/>
<reference evidence="7" key="1">
    <citation type="submission" date="2010-07" db="EMBL/GenBank/DDBJ databases">
        <title>Complete sequence of Clostridium saccharolyticum WM1.</title>
        <authorList>
            <consortium name="US DOE Joint Genome Institute"/>
            <person name="Lucas S."/>
            <person name="Copeland A."/>
            <person name="Lapidus A."/>
            <person name="Cheng J.-F."/>
            <person name="Bruce D."/>
            <person name="Goodwin L."/>
            <person name="Pitluck S."/>
            <person name="Chertkov O."/>
            <person name="Detter J.C."/>
            <person name="Han C."/>
            <person name="Tapia R."/>
            <person name="Land M."/>
            <person name="Hauser L."/>
            <person name="Chang Y.-J."/>
            <person name="Jeffries C."/>
            <person name="Kyrpides N."/>
            <person name="Ivanova N."/>
            <person name="Mikhailova N."/>
            <person name="Mouttaki H."/>
            <person name="Lin L."/>
            <person name="Zhou J."/>
            <person name="Hemme C.L."/>
            <person name="Woyke T."/>
        </authorList>
    </citation>
    <scope>NUCLEOTIDE SEQUENCE [LARGE SCALE GENOMIC DNA]</scope>
    <source>
        <strain evidence="7">WM1</strain>
    </source>
</reference>
<accession>D9R6F6</accession>
<comment type="subcellular location">
    <subcellularLocation>
        <location evidence="5">Cell membrane</location>
        <topology evidence="5">Multi-pass membrane protein</topology>
    </subcellularLocation>
    <subcellularLocation>
        <location evidence="1">Membrane</location>
        <topology evidence="1">Multi-pass membrane protein</topology>
    </subcellularLocation>
</comment>
<feature type="domain" description="ABC transmembrane type-2" evidence="6">
    <location>
        <begin position="193"/>
        <end position="262"/>
    </location>
</feature>
<dbReference type="STRING" id="610130.Closa_2824"/>
<dbReference type="eggNOG" id="COG0842">
    <property type="taxonomic scope" value="Bacteria"/>
</dbReference>
<dbReference type="InterPro" id="IPR013525">
    <property type="entry name" value="ABC2_TM"/>
</dbReference>
<feature type="transmembrane region" description="Helical" evidence="5">
    <location>
        <begin position="116"/>
        <end position="138"/>
    </location>
</feature>
<dbReference type="HOGENOM" id="CLU_1007242_0_0_9"/>
<dbReference type="AlphaFoldDB" id="D9R6F6"/>
<keyword evidence="3 5" id="KW-1133">Transmembrane helix</keyword>
<keyword evidence="5" id="KW-1003">Cell membrane</keyword>
<evidence type="ECO:0000256" key="5">
    <source>
        <dbReference type="RuleBase" id="RU361157"/>
    </source>
</evidence>
<dbReference type="PANTHER" id="PTHR43229">
    <property type="entry name" value="NODULATION PROTEIN J"/>
    <property type="match status" value="1"/>
</dbReference>
<evidence type="ECO:0000256" key="3">
    <source>
        <dbReference type="ARBA" id="ARBA00022989"/>
    </source>
</evidence>
<comment type="similarity">
    <text evidence="5">Belongs to the ABC-2 integral membrane protein family.</text>
</comment>
<keyword evidence="8" id="KW-1185">Reference proteome</keyword>
<evidence type="ECO:0000313" key="8">
    <source>
        <dbReference type="Proteomes" id="UP000001662"/>
    </source>
</evidence>
<evidence type="ECO:0000313" key="7">
    <source>
        <dbReference type="EMBL" id="ADL05366.1"/>
    </source>
</evidence>
<dbReference type="GO" id="GO:0140359">
    <property type="term" value="F:ABC-type transporter activity"/>
    <property type="evidence" value="ECO:0007669"/>
    <property type="project" value="InterPro"/>
</dbReference>
<dbReference type="Pfam" id="PF01061">
    <property type="entry name" value="ABC2_membrane"/>
    <property type="match status" value="1"/>
</dbReference>
<feature type="transmembrane region" description="Helical" evidence="5">
    <location>
        <begin position="20"/>
        <end position="40"/>
    </location>
</feature>
<dbReference type="GO" id="GO:0005886">
    <property type="term" value="C:plasma membrane"/>
    <property type="evidence" value="ECO:0007669"/>
    <property type="project" value="UniProtKB-SubCell"/>
</dbReference>
<dbReference type="RefSeq" id="WP_013273450.1">
    <property type="nucleotide sequence ID" value="NC_014376.1"/>
</dbReference>
<keyword evidence="2 5" id="KW-0812">Transmembrane</keyword>
<dbReference type="PaxDb" id="610130-Closa_2824"/>
<dbReference type="EMBL" id="CP002109">
    <property type="protein sequence ID" value="ADL05366.1"/>
    <property type="molecule type" value="Genomic_DNA"/>
</dbReference>
<evidence type="ECO:0000256" key="1">
    <source>
        <dbReference type="ARBA" id="ARBA00004141"/>
    </source>
</evidence>
<sequence length="276" mass="31055">MFLKSALSFSRLEYLAMRFYPSSFILTIVQSFVTTGMWFFVSIFLKDYADKSLESYGGDFVSYMVIGVVFFQNAATIMTLPYQSISTAFWDKRLEVYNSSSYGIWAFISGRFIWTFLYQLIIQVGVLTFAVLIVGVNINANIPVIPLIAFYLCFVFTCFGFGLIGASNFFNLEVKQGREPFTWLVDVLARIFSGIYYPLAVLPIGIQFVSRIIPHTYALEGIRLVMLSGCGFENSIVRSNLLVMLGFAVFSMLFGIFALQKALDKAYKGNGVGMVV</sequence>